<gene>
    <name evidence="2" type="ORF">Taro_000494</name>
</gene>
<evidence type="ECO:0000313" key="2">
    <source>
        <dbReference type="EMBL" id="MQL68173.1"/>
    </source>
</evidence>
<reference evidence="2" key="1">
    <citation type="submission" date="2017-07" db="EMBL/GenBank/DDBJ databases">
        <title>Taro Niue Genome Assembly and Annotation.</title>
        <authorList>
            <person name="Atibalentja N."/>
            <person name="Keating K."/>
            <person name="Fields C.J."/>
        </authorList>
    </citation>
    <scope>NUCLEOTIDE SEQUENCE</scope>
    <source>
        <strain evidence="2">Niue_2</strain>
        <tissue evidence="2">Leaf</tissue>
    </source>
</reference>
<feature type="transmembrane region" description="Helical" evidence="1">
    <location>
        <begin position="77"/>
        <end position="99"/>
    </location>
</feature>
<proteinExistence type="predicted"/>
<evidence type="ECO:0000313" key="3">
    <source>
        <dbReference type="Proteomes" id="UP000652761"/>
    </source>
</evidence>
<dbReference type="GO" id="GO:0015990">
    <property type="term" value="P:electron transport coupled proton transport"/>
    <property type="evidence" value="ECO:0007669"/>
    <property type="project" value="TreeGrafter"/>
</dbReference>
<sequence>MGSSIFFLPHRGNKTGIRWTFDRTYFIDRIYHYFNYFSSLASYSRFAIVSFSDVSKFHFLMLAMYSGQIGSFSSRDLLLFFIMWELELIHVYLLLSMWGGGGGYKVYFMHCGGVPNFF</sequence>
<comment type="caution">
    <text evidence="2">The sequence shown here is derived from an EMBL/GenBank/DDBJ whole genome shotgun (WGS) entry which is preliminary data.</text>
</comment>
<organism evidence="2 3">
    <name type="scientific">Colocasia esculenta</name>
    <name type="common">Wild taro</name>
    <name type="synonym">Arum esculentum</name>
    <dbReference type="NCBI Taxonomy" id="4460"/>
    <lineage>
        <taxon>Eukaryota</taxon>
        <taxon>Viridiplantae</taxon>
        <taxon>Streptophyta</taxon>
        <taxon>Embryophyta</taxon>
        <taxon>Tracheophyta</taxon>
        <taxon>Spermatophyta</taxon>
        <taxon>Magnoliopsida</taxon>
        <taxon>Liliopsida</taxon>
        <taxon>Araceae</taxon>
        <taxon>Aroideae</taxon>
        <taxon>Colocasieae</taxon>
        <taxon>Colocasia</taxon>
    </lineage>
</organism>
<keyword evidence="1" id="KW-0472">Membrane</keyword>
<keyword evidence="1" id="KW-1133">Transmembrane helix</keyword>
<keyword evidence="3" id="KW-1185">Reference proteome</keyword>
<dbReference type="Proteomes" id="UP000652761">
    <property type="component" value="Unassembled WGS sequence"/>
</dbReference>
<dbReference type="EMBL" id="NMUH01000009">
    <property type="protein sequence ID" value="MQL68173.1"/>
    <property type="molecule type" value="Genomic_DNA"/>
</dbReference>
<dbReference type="OrthoDB" id="730280at2759"/>
<evidence type="ECO:0008006" key="4">
    <source>
        <dbReference type="Google" id="ProtNLM"/>
    </source>
</evidence>
<dbReference type="GO" id="GO:0048039">
    <property type="term" value="F:ubiquinone binding"/>
    <property type="evidence" value="ECO:0007669"/>
    <property type="project" value="TreeGrafter"/>
</dbReference>
<dbReference type="GO" id="GO:0008137">
    <property type="term" value="F:NADH dehydrogenase (ubiquinone) activity"/>
    <property type="evidence" value="ECO:0007669"/>
    <property type="project" value="InterPro"/>
</dbReference>
<dbReference type="PANTHER" id="PTHR43507:SF21">
    <property type="entry name" value="NAD(P)H-QUINONE OXIDOREDUCTASE CHAIN 4, CHLOROPLASTIC"/>
    <property type="match status" value="1"/>
</dbReference>
<protein>
    <recommendedName>
        <fullName evidence="4">NADH dehydrogenase subunit 5</fullName>
    </recommendedName>
</protein>
<dbReference type="GO" id="GO:0042773">
    <property type="term" value="P:ATP synthesis coupled electron transport"/>
    <property type="evidence" value="ECO:0007669"/>
    <property type="project" value="InterPro"/>
</dbReference>
<feature type="transmembrane region" description="Helical" evidence="1">
    <location>
        <begin position="43"/>
        <end position="65"/>
    </location>
</feature>
<evidence type="ECO:0000256" key="1">
    <source>
        <dbReference type="SAM" id="Phobius"/>
    </source>
</evidence>
<accession>A0A843TF78</accession>
<name>A0A843TF78_COLES</name>
<dbReference type="PANTHER" id="PTHR43507">
    <property type="entry name" value="NADH-UBIQUINONE OXIDOREDUCTASE CHAIN 4"/>
    <property type="match status" value="1"/>
</dbReference>
<dbReference type="InterPro" id="IPR003918">
    <property type="entry name" value="NADH_UbQ_OxRdtase"/>
</dbReference>
<keyword evidence="1" id="KW-0812">Transmembrane</keyword>
<dbReference type="GO" id="GO:0003954">
    <property type="term" value="F:NADH dehydrogenase activity"/>
    <property type="evidence" value="ECO:0007669"/>
    <property type="project" value="TreeGrafter"/>
</dbReference>
<dbReference type="GO" id="GO:0009507">
    <property type="term" value="C:chloroplast"/>
    <property type="evidence" value="ECO:0007669"/>
    <property type="project" value="TreeGrafter"/>
</dbReference>
<dbReference type="AlphaFoldDB" id="A0A843TF78"/>